<dbReference type="Pfam" id="PF13673">
    <property type="entry name" value="Acetyltransf_10"/>
    <property type="match status" value="1"/>
</dbReference>
<evidence type="ECO:0000256" key="2">
    <source>
        <dbReference type="ARBA" id="ARBA00023315"/>
    </source>
</evidence>
<dbReference type="SUPFAM" id="SSF55729">
    <property type="entry name" value="Acyl-CoA N-acyltransferases (Nat)"/>
    <property type="match status" value="1"/>
</dbReference>
<dbReference type="NCBIfam" id="NF007853">
    <property type="entry name" value="PRK10562.1"/>
    <property type="match status" value="1"/>
</dbReference>
<name>A0A154BMX3_ANASB</name>
<evidence type="ECO:0000256" key="1">
    <source>
        <dbReference type="ARBA" id="ARBA00022679"/>
    </source>
</evidence>
<keyword evidence="1 4" id="KW-0808">Transferase</keyword>
<dbReference type="Proteomes" id="UP000076268">
    <property type="component" value="Unassembled WGS sequence"/>
</dbReference>
<dbReference type="RefSeq" id="WP_066244895.1">
    <property type="nucleotide sequence ID" value="NZ_LSGP01000025.1"/>
</dbReference>
<dbReference type="GO" id="GO:0016747">
    <property type="term" value="F:acyltransferase activity, transferring groups other than amino-acyl groups"/>
    <property type="evidence" value="ECO:0007669"/>
    <property type="project" value="InterPro"/>
</dbReference>
<dbReference type="PROSITE" id="PS51186">
    <property type="entry name" value="GNAT"/>
    <property type="match status" value="1"/>
</dbReference>
<evidence type="ECO:0000313" key="5">
    <source>
        <dbReference type="Proteomes" id="UP000076268"/>
    </source>
</evidence>
<evidence type="ECO:0000313" key="4">
    <source>
        <dbReference type="EMBL" id="KYZ75261.1"/>
    </source>
</evidence>
<dbReference type="Gene3D" id="3.40.630.30">
    <property type="match status" value="1"/>
</dbReference>
<sequence length="144" mass="16809">MIKVLESSEIKEVMDIWLETNIKAHSFIQEKYWIDNYNVVKEQYMPISKTFVYKENNIIKAFISIINNSFIGALFVLKEYQGQGIGIKLLNYCKSIYPSLELAVYAENISAVDFYKNCGFVIKSEQPNGDSGFKEYIMLWMKQE</sequence>
<reference evidence="4 5" key="1">
    <citation type="submission" date="2016-02" db="EMBL/GenBank/DDBJ databases">
        <title>Anaerosporomusa subterraneum gen. nov., sp. nov., a spore-forming obligate anaerobe isolated from saprolite.</title>
        <authorList>
            <person name="Choi J.K."/>
            <person name="Shah M."/>
            <person name="Yee N."/>
        </authorList>
    </citation>
    <scope>NUCLEOTIDE SEQUENCE [LARGE SCALE GENOMIC DNA]</scope>
    <source>
        <strain evidence="4 5">RU4</strain>
    </source>
</reference>
<accession>A0A154BMX3</accession>
<comment type="caution">
    <text evidence="4">The sequence shown here is derived from an EMBL/GenBank/DDBJ whole genome shotgun (WGS) entry which is preliminary data.</text>
</comment>
<dbReference type="CDD" id="cd04301">
    <property type="entry name" value="NAT_SF"/>
    <property type="match status" value="1"/>
</dbReference>
<dbReference type="PANTHER" id="PTHR43800:SF1">
    <property type="entry name" value="PEPTIDYL-LYSINE N-ACETYLTRANSFERASE YJAB"/>
    <property type="match status" value="1"/>
</dbReference>
<dbReference type="PANTHER" id="PTHR43800">
    <property type="entry name" value="PEPTIDYL-LYSINE N-ACETYLTRANSFERASE YJAB"/>
    <property type="match status" value="1"/>
</dbReference>
<organism evidence="4 5">
    <name type="scientific">Anaerosporomusa subterranea</name>
    <dbReference type="NCBI Taxonomy" id="1794912"/>
    <lineage>
        <taxon>Bacteria</taxon>
        <taxon>Bacillati</taxon>
        <taxon>Bacillota</taxon>
        <taxon>Negativicutes</taxon>
        <taxon>Acetonemataceae</taxon>
        <taxon>Anaerosporomusa</taxon>
    </lineage>
</organism>
<keyword evidence="5" id="KW-1185">Reference proteome</keyword>
<feature type="domain" description="N-acetyltransferase" evidence="3">
    <location>
        <begin position="1"/>
        <end position="144"/>
    </location>
</feature>
<protein>
    <submittedName>
        <fullName evidence="4">Acetyltransferase</fullName>
    </submittedName>
</protein>
<proteinExistence type="predicted"/>
<dbReference type="InterPro" id="IPR000182">
    <property type="entry name" value="GNAT_dom"/>
</dbReference>
<dbReference type="AlphaFoldDB" id="A0A154BMX3"/>
<dbReference type="EMBL" id="LSGP01000025">
    <property type="protein sequence ID" value="KYZ75261.1"/>
    <property type="molecule type" value="Genomic_DNA"/>
</dbReference>
<dbReference type="InterPro" id="IPR016181">
    <property type="entry name" value="Acyl_CoA_acyltransferase"/>
</dbReference>
<evidence type="ECO:0000259" key="3">
    <source>
        <dbReference type="PROSITE" id="PS51186"/>
    </source>
</evidence>
<gene>
    <name evidence="4" type="ORF">AXX12_13965</name>
</gene>
<keyword evidence="2" id="KW-0012">Acyltransferase</keyword>
<dbReference type="STRING" id="1794912.AXX12_13965"/>
<dbReference type="OrthoDB" id="88131at2"/>